<dbReference type="InterPro" id="IPR036611">
    <property type="entry name" value="Trigger_fac_ribosome-bd_sf"/>
</dbReference>
<evidence type="ECO:0000256" key="7">
    <source>
        <dbReference type="ARBA" id="ARBA00024849"/>
    </source>
</evidence>
<dbReference type="GO" id="GO:0003755">
    <property type="term" value="F:peptidyl-prolyl cis-trans isomerase activity"/>
    <property type="evidence" value="ECO:0007669"/>
    <property type="project" value="UniProtKB-KW"/>
</dbReference>
<evidence type="ECO:0000256" key="5">
    <source>
        <dbReference type="ARBA" id="ARBA00023186"/>
    </source>
</evidence>
<reference evidence="10" key="1">
    <citation type="submission" date="2013-01" db="EMBL/GenBank/DDBJ databases">
        <title>Draft Genome Sequence of a Mulberry Tree, Morus notabilis C.K. Schneid.</title>
        <authorList>
            <person name="He N."/>
            <person name="Zhao S."/>
        </authorList>
    </citation>
    <scope>NUCLEOTIDE SEQUENCE</scope>
</reference>
<keyword evidence="10" id="KW-1185">Reference proteome</keyword>
<dbReference type="EMBL" id="KE344222">
    <property type="protein sequence ID" value="EXB55204.1"/>
    <property type="molecule type" value="Genomic_DNA"/>
</dbReference>
<dbReference type="GO" id="GO:0043022">
    <property type="term" value="F:ribosome binding"/>
    <property type="evidence" value="ECO:0007669"/>
    <property type="project" value="TreeGrafter"/>
</dbReference>
<sequence length="175" mass="19592">MEMAIKTHFLGSNPQFYSSTLWNRDFVQNHKSAKDVEVSSSQFEGFLVSTSSGVTGPDELKISVEVSGTITRELYDKVFDKMVADAQPIPGFRRVKGGELLIPKDILLEVLGPSKVIKQVIKKIINSTIAEYVDKEGLKVSKDLRVEQSFEDLESTFEAGETFNFDAILQLQEIK</sequence>
<dbReference type="AlphaFoldDB" id="W9R5W6"/>
<comment type="function">
    <text evidence="7">Involved in protein export. Acts as a chaperone by maintaining the newly synthesized protein in an open conformation. Functions as a peptidyl-prolyl cis-trans isomerase.</text>
</comment>
<evidence type="ECO:0000313" key="10">
    <source>
        <dbReference type="Proteomes" id="UP000030645"/>
    </source>
</evidence>
<dbReference type="InterPro" id="IPR005215">
    <property type="entry name" value="Trig_fac"/>
</dbReference>
<gene>
    <name evidence="9" type="ORF">L484_018131</name>
</gene>
<protein>
    <recommendedName>
        <fullName evidence="3">peptidylprolyl isomerase</fullName>
        <ecNumber evidence="3">5.2.1.8</ecNumber>
    </recommendedName>
</protein>
<evidence type="ECO:0000256" key="3">
    <source>
        <dbReference type="ARBA" id="ARBA00013194"/>
    </source>
</evidence>
<dbReference type="GO" id="GO:0043335">
    <property type="term" value="P:protein unfolding"/>
    <property type="evidence" value="ECO:0007669"/>
    <property type="project" value="TreeGrafter"/>
</dbReference>
<evidence type="ECO:0000256" key="6">
    <source>
        <dbReference type="ARBA" id="ARBA00023235"/>
    </source>
</evidence>
<dbReference type="SUPFAM" id="SSF102735">
    <property type="entry name" value="Trigger factor ribosome-binding domain"/>
    <property type="match status" value="1"/>
</dbReference>
<dbReference type="EC" id="5.2.1.8" evidence="3"/>
<comment type="similarity">
    <text evidence="2">Belongs to the FKBP-type PPIase family. Tig subfamily.</text>
</comment>
<keyword evidence="5" id="KW-0143">Chaperone</keyword>
<dbReference type="eggNOG" id="ENOG502RYN3">
    <property type="taxonomic scope" value="Eukaryota"/>
</dbReference>
<dbReference type="PANTHER" id="PTHR30560">
    <property type="entry name" value="TRIGGER FACTOR CHAPERONE AND PEPTIDYL-PROLYL CIS/TRANS ISOMERASE"/>
    <property type="match status" value="1"/>
</dbReference>
<dbReference type="PANTHER" id="PTHR30560:SF5">
    <property type="entry name" value="OS09G0515400 PROTEIN"/>
    <property type="match status" value="1"/>
</dbReference>
<evidence type="ECO:0000256" key="2">
    <source>
        <dbReference type="ARBA" id="ARBA00005464"/>
    </source>
</evidence>
<organism evidence="9 10">
    <name type="scientific">Morus notabilis</name>
    <dbReference type="NCBI Taxonomy" id="981085"/>
    <lineage>
        <taxon>Eukaryota</taxon>
        <taxon>Viridiplantae</taxon>
        <taxon>Streptophyta</taxon>
        <taxon>Embryophyta</taxon>
        <taxon>Tracheophyta</taxon>
        <taxon>Spermatophyta</taxon>
        <taxon>Magnoliopsida</taxon>
        <taxon>eudicotyledons</taxon>
        <taxon>Gunneridae</taxon>
        <taxon>Pentapetalae</taxon>
        <taxon>rosids</taxon>
        <taxon>fabids</taxon>
        <taxon>Rosales</taxon>
        <taxon>Moraceae</taxon>
        <taxon>Moreae</taxon>
        <taxon>Morus</taxon>
    </lineage>
</organism>
<proteinExistence type="inferred from homology"/>
<dbReference type="GO" id="GO:0015031">
    <property type="term" value="P:protein transport"/>
    <property type="evidence" value="ECO:0007669"/>
    <property type="project" value="InterPro"/>
</dbReference>
<keyword evidence="6" id="KW-0413">Isomerase</keyword>
<dbReference type="Gene3D" id="3.30.70.1050">
    <property type="entry name" value="Trigger factor ribosome-binding domain"/>
    <property type="match status" value="1"/>
</dbReference>
<name>W9R5W6_9ROSA</name>
<dbReference type="InterPro" id="IPR008881">
    <property type="entry name" value="Trigger_fac_ribosome-bd_bac"/>
</dbReference>
<evidence type="ECO:0000256" key="1">
    <source>
        <dbReference type="ARBA" id="ARBA00000971"/>
    </source>
</evidence>
<comment type="catalytic activity">
    <reaction evidence="1">
        <text>[protein]-peptidylproline (omega=180) = [protein]-peptidylproline (omega=0)</text>
        <dbReference type="Rhea" id="RHEA:16237"/>
        <dbReference type="Rhea" id="RHEA-COMP:10747"/>
        <dbReference type="Rhea" id="RHEA-COMP:10748"/>
        <dbReference type="ChEBI" id="CHEBI:83833"/>
        <dbReference type="ChEBI" id="CHEBI:83834"/>
        <dbReference type="EC" id="5.2.1.8"/>
    </reaction>
</comment>
<evidence type="ECO:0000256" key="4">
    <source>
        <dbReference type="ARBA" id="ARBA00023110"/>
    </source>
</evidence>
<dbReference type="STRING" id="981085.W9R5W6"/>
<dbReference type="Proteomes" id="UP000030645">
    <property type="component" value="Unassembled WGS sequence"/>
</dbReference>
<dbReference type="GO" id="GO:0044183">
    <property type="term" value="F:protein folding chaperone"/>
    <property type="evidence" value="ECO:0007669"/>
    <property type="project" value="TreeGrafter"/>
</dbReference>
<evidence type="ECO:0000259" key="8">
    <source>
        <dbReference type="Pfam" id="PF05697"/>
    </source>
</evidence>
<accession>W9R5W6</accession>
<feature type="domain" description="Trigger factor ribosome-binding bacterial" evidence="8">
    <location>
        <begin position="59"/>
        <end position="170"/>
    </location>
</feature>
<evidence type="ECO:0000313" key="9">
    <source>
        <dbReference type="EMBL" id="EXB55204.1"/>
    </source>
</evidence>
<dbReference type="Pfam" id="PF05697">
    <property type="entry name" value="Trigger_N"/>
    <property type="match status" value="1"/>
</dbReference>
<dbReference type="GO" id="GO:0051083">
    <property type="term" value="P:'de novo' cotranslational protein folding"/>
    <property type="evidence" value="ECO:0007669"/>
    <property type="project" value="TreeGrafter"/>
</dbReference>
<keyword evidence="4" id="KW-0697">Rotamase</keyword>
<dbReference type="FunFam" id="3.30.70.1050:FF:000004">
    <property type="entry name" value="Trigger factor"/>
    <property type="match status" value="1"/>
</dbReference>